<feature type="compositionally biased region" description="Acidic residues" evidence="1">
    <location>
        <begin position="42"/>
        <end position="52"/>
    </location>
</feature>
<evidence type="ECO:0000256" key="1">
    <source>
        <dbReference type="SAM" id="MobiDB-lite"/>
    </source>
</evidence>
<name>A0AAD3TTM7_9TREE</name>
<evidence type="ECO:0000313" key="3">
    <source>
        <dbReference type="Proteomes" id="UP001222932"/>
    </source>
</evidence>
<sequence length="440" mass="49577">MPVKRTGGDPSGAPKRTRFAEPNSEAGPSRRGRSPGSASNDGVDDQFLEADITETSRGAKKRERAALRDQEGYGSDSSNDEESVVPGRRPDSKDEVDDDDIDMFGDDGDKDNDKKEKEKAKDEFMNLCDVEGQEGLDEGEGMRFKRTNDEDSDSEAEEQGTGLDGSMGVEIMPFNMKKEFEEGRFTEGGETYVENEKDPHEQHDHWLDGADKDAIKKARRAHRERERVEREREAHETELAVGEGSEEREHQLMRDAVGLMERGETVLEALQRLGGEAEAKRRKEEVGKRKKMSWTERQRERKAAMAVDNADPEHASPFGRLTAIVSGLQVIGQLDVYSLSREAIQRMLPREETAPAAAPARPPPDTRAFQYRFSHAYLRTLPEDQRPVEREVFGPFSLLQLRGWKVTGFFGPNCENIELRVINAAEEQPWGAWEGVVEKK</sequence>
<dbReference type="SUPFAM" id="SSF55277">
    <property type="entry name" value="GYF domain"/>
    <property type="match status" value="1"/>
</dbReference>
<comment type="caution">
    <text evidence="2">The sequence shown here is derived from an EMBL/GenBank/DDBJ whole genome shotgun (WGS) entry which is preliminary data.</text>
</comment>
<feature type="compositionally biased region" description="Low complexity" evidence="1">
    <location>
        <begin position="26"/>
        <end position="39"/>
    </location>
</feature>
<keyword evidence="3" id="KW-1185">Reference proteome</keyword>
<dbReference type="InterPro" id="IPR035445">
    <property type="entry name" value="GYF-like_dom_sf"/>
</dbReference>
<dbReference type="Proteomes" id="UP001222932">
    <property type="component" value="Unassembled WGS sequence"/>
</dbReference>
<feature type="compositionally biased region" description="Basic and acidic residues" evidence="1">
    <location>
        <begin position="281"/>
        <end position="303"/>
    </location>
</feature>
<dbReference type="AlphaFoldDB" id="A0AAD3TTM7"/>
<feature type="compositionally biased region" description="Basic and acidic residues" evidence="1">
    <location>
        <begin position="111"/>
        <end position="124"/>
    </location>
</feature>
<reference evidence="2" key="2">
    <citation type="submission" date="2023-06" db="EMBL/GenBank/DDBJ databases">
        <authorList>
            <person name="Kobayashi Y."/>
            <person name="Kayamori A."/>
            <person name="Aoki K."/>
            <person name="Shiwa Y."/>
            <person name="Fujita N."/>
            <person name="Sugita T."/>
            <person name="Iwasaki W."/>
            <person name="Tanaka N."/>
            <person name="Takashima M."/>
        </authorList>
    </citation>
    <scope>NUCLEOTIDE SEQUENCE</scope>
    <source>
        <strain evidence="2">HIS016</strain>
    </source>
</reference>
<feature type="compositionally biased region" description="Basic and acidic residues" evidence="1">
    <location>
        <begin position="140"/>
        <end position="149"/>
    </location>
</feature>
<dbReference type="InterPro" id="IPR039905">
    <property type="entry name" value="CD2BP2/Lin1"/>
</dbReference>
<dbReference type="EMBL" id="BTCM01000003">
    <property type="protein sequence ID" value="GMK56609.1"/>
    <property type="molecule type" value="Genomic_DNA"/>
</dbReference>
<evidence type="ECO:0000313" key="2">
    <source>
        <dbReference type="EMBL" id="GMK56609.1"/>
    </source>
</evidence>
<feature type="compositionally biased region" description="Basic and acidic residues" evidence="1">
    <location>
        <begin position="223"/>
        <end position="238"/>
    </location>
</feature>
<reference evidence="2" key="1">
    <citation type="journal article" date="2023" name="BMC Genomics">
        <title>Chromosome-level genome assemblies of Cutaneotrichosporon spp. (Trichosporonales, Basidiomycota) reveal imbalanced evolution between nucleotide sequences and chromosome synteny.</title>
        <authorList>
            <person name="Kobayashi Y."/>
            <person name="Kayamori A."/>
            <person name="Aoki K."/>
            <person name="Shiwa Y."/>
            <person name="Matsutani M."/>
            <person name="Fujita N."/>
            <person name="Sugita T."/>
            <person name="Iwasaki W."/>
            <person name="Tanaka N."/>
            <person name="Takashima M."/>
        </authorList>
    </citation>
    <scope>NUCLEOTIDE SEQUENCE</scope>
    <source>
        <strain evidence="2">HIS016</strain>
    </source>
</reference>
<dbReference type="PANTHER" id="PTHR13138">
    <property type="entry name" value="PROTEIN LIN1"/>
    <property type="match status" value="1"/>
</dbReference>
<feature type="compositionally biased region" description="Acidic residues" evidence="1">
    <location>
        <begin position="94"/>
        <end position="110"/>
    </location>
</feature>
<feature type="region of interest" description="Disordered" evidence="1">
    <location>
        <begin position="281"/>
        <end position="311"/>
    </location>
</feature>
<dbReference type="PANTHER" id="PTHR13138:SF3">
    <property type="entry name" value="CD2 ANTIGEN CYTOPLASMIC TAIL-BINDING PROTEIN 2"/>
    <property type="match status" value="1"/>
</dbReference>
<dbReference type="GO" id="GO:0005682">
    <property type="term" value="C:U5 snRNP"/>
    <property type="evidence" value="ECO:0007669"/>
    <property type="project" value="InterPro"/>
</dbReference>
<accession>A0AAD3TTM7</accession>
<feature type="region of interest" description="Disordered" evidence="1">
    <location>
        <begin position="217"/>
        <end position="248"/>
    </location>
</feature>
<feature type="region of interest" description="Disordered" evidence="1">
    <location>
        <begin position="1"/>
        <end position="168"/>
    </location>
</feature>
<evidence type="ECO:0008006" key="4">
    <source>
        <dbReference type="Google" id="ProtNLM"/>
    </source>
</evidence>
<protein>
    <recommendedName>
        <fullName evidence="4">GYF domain-containing protein</fullName>
    </recommendedName>
</protein>
<organism evidence="2 3">
    <name type="scientific">Cutaneotrichosporon spelunceum</name>
    <dbReference type="NCBI Taxonomy" id="1672016"/>
    <lineage>
        <taxon>Eukaryota</taxon>
        <taxon>Fungi</taxon>
        <taxon>Dikarya</taxon>
        <taxon>Basidiomycota</taxon>
        <taxon>Agaricomycotina</taxon>
        <taxon>Tremellomycetes</taxon>
        <taxon>Trichosporonales</taxon>
        <taxon>Trichosporonaceae</taxon>
        <taxon>Cutaneotrichosporon</taxon>
    </lineage>
</organism>
<gene>
    <name evidence="2" type="ORF">CspeluHIS016_0304490</name>
</gene>
<proteinExistence type="predicted"/>